<gene>
    <name evidence="1" type="ORF">AFUS01_LOCUS15067</name>
    <name evidence="2" type="ORF">AFUS01_LOCUS15068</name>
</gene>
<dbReference type="Proteomes" id="UP000708208">
    <property type="component" value="Unassembled WGS sequence"/>
</dbReference>
<reference evidence="1" key="1">
    <citation type="submission" date="2021-06" db="EMBL/GenBank/DDBJ databases">
        <authorList>
            <person name="Hodson N. C."/>
            <person name="Mongue J. A."/>
            <person name="Jaron S. K."/>
        </authorList>
    </citation>
    <scope>NUCLEOTIDE SEQUENCE</scope>
</reference>
<dbReference type="EMBL" id="CAJVCH010131285">
    <property type="protein sequence ID" value="CAG7726140.1"/>
    <property type="molecule type" value="Genomic_DNA"/>
</dbReference>
<dbReference type="AlphaFoldDB" id="A0A8J2NZB5"/>
<evidence type="ECO:0000313" key="1">
    <source>
        <dbReference type="EMBL" id="CAG7726140.1"/>
    </source>
</evidence>
<evidence type="ECO:0000313" key="2">
    <source>
        <dbReference type="EMBL" id="CAG7726141.1"/>
    </source>
</evidence>
<proteinExistence type="predicted"/>
<accession>A0A8J2NZB5</accession>
<sequence length="21" mass="2569">MRNRFRTVSSEVFQQVLNLML</sequence>
<dbReference type="EMBL" id="CAJVCH010131295">
    <property type="protein sequence ID" value="CAG7726141.1"/>
    <property type="molecule type" value="Genomic_DNA"/>
</dbReference>
<name>A0A8J2NZB5_9HEXA</name>
<keyword evidence="3" id="KW-1185">Reference proteome</keyword>
<feature type="non-terminal residue" evidence="1">
    <location>
        <position position="21"/>
    </location>
</feature>
<protein>
    <submittedName>
        <fullName evidence="1">Uncharacterized protein</fullName>
    </submittedName>
</protein>
<evidence type="ECO:0000313" key="3">
    <source>
        <dbReference type="Proteomes" id="UP000708208"/>
    </source>
</evidence>
<organism evidence="1 3">
    <name type="scientific">Allacma fusca</name>
    <dbReference type="NCBI Taxonomy" id="39272"/>
    <lineage>
        <taxon>Eukaryota</taxon>
        <taxon>Metazoa</taxon>
        <taxon>Ecdysozoa</taxon>
        <taxon>Arthropoda</taxon>
        <taxon>Hexapoda</taxon>
        <taxon>Collembola</taxon>
        <taxon>Symphypleona</taxon>
        <taxon>Sminthuridae</taxon>
        <taxon>Allacma</taxon>
    </lineage>
</organism>
<comment type="caution">
    <text evidence="1">The sequence shown here is derived from an EMBL/GenBank/DDBJ whole genome shotgun (WGS) entry which is preliminary data.</text>
</comment>